<dbReference type="Proteomes" id="UP000037069">
    <property type="component" value="Unassembled WGS sequence"/>
</dbReference>
<evidence type="ECO:0000313" key="2">
    <source>
        <dbReference type="Proteomes" id="UP000037069"/>
    </source>
</evidence>
<name>A0A0L0CK00_LUCCU</name>
<reference evidence="1 2" key="1">
    <citation type="journal article" date="2015" name="Nat. Commun.">
        <title>Lucilia cuprina genome unlocks parasitic fly biology to underpin future interventions.</title>
        <authorList>
            <person name="Anstead C.A."/>
            <person name="Korhonen P.K."/>
            <person name="Young N.D."/>
            <person name="Hall R.S."/>
            <person name="Jex A.R."/>
            <person name="Murali S.C."/>
            <person name="Hughes D.S."/>
            <person name="Lee S.F."/>
            <person name="Perry T."/>
            <person name="Stroehlein A.J."/>
            <person name="Ansell B.R."/>
            <person name="Breugelmans B."/>
            <person name="Hofmann A."/>
            <person name="Qu J."/>
            <person name="Dugan S."/>
            <person name="Lee S.L."/>
            <person name="Chao H."/>
            <person name="Dinh H."/>
            <person name="Han Y."/>
            <person name="Doddapaneni H.V."/>
            <person name="Worley K.C."/>
            <person name="Muzny D.M."/>
            <person name="Ioannidis P."/>
            <person name="Waterhouse R.M."/>
            <person name="Zdobnov E.M."/>
            <person name="James P.J."/>
            <person name="Bagnall N.H."/>
            <person name="Kotze A.C."/>
            <person name="Gibbs R.A."/>
            <person name="Richards S."/>
            <person name="Batterham P."/>
            <person name="Gasser R.B."/>
        </authorList>
    </citation>
    <scope>NUCLEOTIDE SEQUENCE [LARGE SCALE GENOMIC DNA]</scope>
    <source>
        <strain evidence="1 2">LS</strain>
        <tissue evidence="1">Full body</tissue>
    </source>
</reference>
<comment type="caution">
    <text evidence="1">The sequence shown here is derived from an EMBL/GenBank/DDBJ whole genome shotgun (WGS) entry which is preliminary data.</text>
</comment>
<dbReference type="OrthoDB" id="8197466at2759"/>
<evidence type="ECO:0000313" key="1">
    <source>
        <dbReference type="EMBL" id="KNC32542.1"/>
    </source>
</evidence>
<gene>
    <name evidence="1" type="ORF">FF38_03082</name>
</gene>
<proteinExistence type="predicted"/>
<protein>
    <submittedName>
        <fullName evidence="1">Uncharacterized protein</fullName>
    </submittedName>
</protein>
<organism evidence="1 2">
    <name type="scientific">Lucilia cuprina</name>
    <name type="common">Green bottle fly</name>
    <name type="synonym">Australian sheep blowfly</name>
    <dbReference type="NCBI Taxonomy" id="7375"/>
    <lineage>
        <taxon>Eukaryota</taxon>
        <taxon>Metazoa</taxon>
        <taxon>Ecdysozoa</taxon>
        <taxon>Arthropoda</taxon>
        <taxon>Hexapoda</taxon>
        <taxon>Insecta</taxon>
        <taxon>Pterygota</taxon>
        <taxon>Neoptera</taxon>
        <taxon>Endopterygota</taxon>
        <taxon>Diptera</taxon>
        <taxon>Brachycera</taxon>
        <taxon>Muscomorpha</taxon>
        <taxon>Oestroidea</taxon>
        <taxon>Calliphoridae</taxon>
        <taxon>Luciliinae</taxon>
        <taxon>Lucilia</taxon>
    </lineage>
</organism>
<keyword evidence="2" id="KW-1185">Reference proteome</keyword>
<dbReference type="AlphaFoldDB" id="A0A0L0CK00"/>
<dbReference type="EMBL" id="JRES01000302">
    <property type="protein sequence ID" value="KNC32542.1"/>
    <property type="molecule type" value="Genomic_DNA"/>
</dbReference>
<sequence>MYPADTPIFDRTSVSLELPDRLFTNTFTTASNASKILGKFIKNSSRRFSYFAYFLKPIFGDALIIKDTAELALLNSTTTTTTFEHKRVKRAGGKGGKPYPEDTPEFDRGNVSLDFPDELFNKSFATLTNVSKSISRLIMASSSNSARRYARFVLFFKPVFGDALVVQGFENPTTTTTTTIAPNDSLNEI</sequence>
<accession>A0A0L0CK00</accession>